<sequence length="54" mass="5607">MKPIILSLSASLLALGVTIAPFALAQPDSAAPLVEGKDRPILLQRMVVTATPLP</sequence>
<dbReference type="EMBL" id="AP018817">
    <property type="protein sequence ID" value="BBF71082.1"/>
    <property type="molecule type" value="Genomic_DNA"/>
</dbReference>
<dbReference type="Proteomes" id="UP001059971">
    <property type="component" value="Chromosome 1"/>
</dbReference>
<keyword evidence="1" id="KW-0732">Signal</keyword>
<accession>A0ABM7G4Z1</accession>
<protein>
    <submittedName>
        <fullName evidence="2">Uncharacterized protein</fullName>
    </submittedName>
</protein>
<organism evidence="2 3">
    <name type="scientific">Sphingomonas bisphenolicum</name>
    <dbReference type="NCBI Taxonomy" id="296544"/>
    <lineage>
        <taxon>Bacteria</taxon>
        <taxon>Pseudomonadati</taxon>
        <taxon>Pseudomonadota</taxon>
        <taxon>Alphaproteobacteria</taxon>
        <taxon>Sphingomonadales</taxon>
        <taxon>Sphingomonadaceae</taxon>
        <taxon>Sphingomonas</taxon>
    </lineage>
</organism>
<name>A0ABM7G4Z1_9SPHN</name>
<keyword evidence="3" id="KW-1185">Reference proteome</keyword>
<proteinExistence type="predicted"/>
<evidence type="ECO:0000313" key="3">
    <source>
        <dbReference type="Proteomes" id="UP001059971"/>
    </source>
</evidence>
<reference evidence="2" key="1">
    <citation type="submission" date="2018-07" db="EMBL/GenBank/DDBJ databases">
        <title>Complete genome sequence of Sphingomonas bisphenolicum strain AO1, a bisphenol A degradative bacterium isolated from Japanese farm field.</title>
        <authorList>
            <person name="Murakami M."/>
            <person name="Koh M."/>
            <person name="Koba S."/>
            <person name="Matsumura Y."/>
        </authorList>
    </citation>
    <scope>NUCLEOTIDE SEQUENCE</scope>
    <source>
        <strain evidence="2">AO1</strain>
    </source>
</reference>
<evidence type="ECO:0000313" key="2">
    <source>
        <dbReference type="EMBL" id="BBF71082.1"/>
    </source>
</evidence>
<evidence type="ECO:0000256" key="1">
    <source>
        <dbReference type="SAM" id="SignalP"/>
    </source>
</evidence>
<feature type="chain" id="PRO_5046411282" evidence="1">
    <location>
        <begin position="26"/>
        <end position="54"/>
    </location>
</feature>
<feature type="signal peptide" evidence="1">
    <location>
        <begin position="1"/>
        <end position="25"/>
    </location>
</feature>
<dbReference type="RefSeq" id="WP_224550037.1">
    <property type="nucleotide sequence ID" value="NZ_AP018817.1"/>
</dbReference>
<gene>
    <name evidence="2" type="ORF">SBA_ch1_32820</name>
</gene>